<dbReference type="eggNOG" id="COG3153">
    <property type="taxonomic scope" value="Bacteria"/>
</dbReference>
<sequence>MELSKFRLKNKCRLEKIKEIKQLFIKTFSDSEGESEGKLIGNLVFDLMTKTDSQDLHAFIAISNKKIIGSIIFSRLRFERSQINAFLLSPVAVHPAYQGKGIGQKLINFGHTDLKKNGVELVFTYGDINFYSKVGYKVIPEKVVKAPLELSYPEGWLAQSLVSDNIEPISGNSYCVEAINKPEYW</sequence>
<feature type="domain" description="N-acetyltransferase" evidence="1">
    <location>
        <begin position="1"/>
        <end position="159"/>
    </location>
</feature>
<dbReference type="Gene3D" id="3.40.630.30">
    <property type="match status" value="1"/>
</dbReference>
<evidence type="ECO:0000313" key="3">
    <source>
        <dbReference type="Proteomes" id="UP000000719"/>
    </source>
</evidence>
<proteinExistence type="predicted"/>
<dbReference type="GO" id="GO:0016747">
    <property type="term" value="F:acyltransferase activity, transferring groups other than amino-acyl groups"/>
    <property type="evidence" value="ECO:0007669"/>
    <property type="project" value="InterPro"/>
</dbReference>
<dbReference type="RefSeq" id="WP_012636286.1">
    <property type="nucleotide sequence ID" value="NC_011899.1"/>
</dbReference>
<reference evidence="2 3" key="1">
    <citation type="journal article" date="2009" name="PLoS ONE">
        <title>Genome analysis of the anaerobic thermohalophilic bacterium Halothermothrix orenii.</title>
        <authorList>
            <person name="Mavromatis K."/>
            <person name="Ivanova N."/>
            <person name="Anderson I."/>
            <person name="Lykidis A."/>
            <person name="Hooper S.D."/>
            <person name="Sun H."/>
            <person name="Kunin V."/>
            <person name="Lapidus A."/>
            <person name="Hugenholtz P."/>
            <person name="Patel B."/>
            <person name="Kyrpides N.C."/>
        </authorList>
    </citation>
    <scope>NUCLEOTIDE SEQUENCE [LARGE SCALE GENOMIC DNA]</scope>
    <source>
        <strain evidence="3">H 168 / OCM 544 / DSM 9562</strain>
    </source>
</reference>
<dbReference type="AlphaFoldDB" id="B8CXT3"/>
<accession>B8CXT3</accession>
<gene>
    <name evidence="2" type="ordered locus">Hore_13520</name>
</gene>
<name>B8CXT3_HALOH</name>
<dbReference type="Pfam" id="PF13508">
    <property type="entry name" value="Acetyltransf_7"/>
    <property type="match status" value="1"/>
</dbReference>
<keyword evidence="2" id="KW-0808">Transferase</keyword>
<evidence type="ECO:0000259" key="1">
    <source>
        <dbReference type="PROSITE" id="PS51186"/>
    </source>
</evidence>
<keyword evidence="3" id="KW-1185">Reference proteome</keyword>
<dbReference type="PROSITE" id="PS51186">
    <property type="entry name" value="GNAT"/>
    <property type="match status" value="1"/>
</dbReference>
<dbReference type="EC" id="2.3.1.-" evidence="2"/>
<dbReference type="CDD" id="cd04301">
    <property type="entry name" value="NAT_SF"/>
    <property type="match status" value="1"/>
</dbReference>
<dbReference type="EMBL" id="CP001098">
    <property type="protein sequence ID" value="ACL70102.1"/>
    <property type="molecule type" value="Genomic_DNA"/>
</dbReference>
<dbReference type="InterPro" id="IPR000182">
    <property type="entry name" value="GNAT_dom"/>
</dbReference>
<dbReference type="InterPro" id="IPR016181">
    <property type="entry name" value="Acyl_CoA_acyltransferase"/>
</dbReference>
<keyword evidence="2" id="KW-0012">Acyltransferase</keyword>
<organism evidence="2 3">
    <name type="scientific">Halothermothrix orenii (strain H 168 / OCM 544 / DSM 9562)</name>
    <dbReference type="NCBI Taxonomy" id="373903"/>
    <lineage>
        <taxon>Bacteria</taxon>
        <taxon>Bacillati</taxon>
        <taxon>Bacillota</taxon>
        <taxon>Clostridia</taxon>
        <taxon>Halanaerobiales</taxon>
        <taxon>Halothermotrichaceae</taxon>
        <taxon>Halothermothrix</taxon>
    </lineage>
</organism>
<dbReference type="OrthoDB" id="9797178at2"/>
<evidence type="ECO:0000313" key="2">
    <source>
        <dbReference type="EMBL" id="ACL70102.1"/>
    </source>
</evidence>
<dbReference type="SUPFAM" id="SSF55729">
    <property type="entry name" value="Acyl-CoA N-acyltransferases (Nat)"/>
    <property type="match status" value="1"/>
</dbReference>
<dbReference type="KEGG" id="hor:Hore_13520"/>
<dbReference type="HOGENOM" id="CLU_081840_3_0_9"/>
<dbReference type="Proteomes" id="UP000000719">
    <property type="component" value="Chromosome"/>
</dbReference>
<protein>
    <submittedName>
        <fullName evidence="2">Acetyltransferase</fullName>
        <ecNumber evidence="2">2.3.1.-</ecNumber>
    </submittedName>
</protein>